<evidence type="ECO:0000313" key="1">
    <source>
        <dbReference type="EMBL" id="RIY39369.1"/>
    </source>
</evidence>
<protein>
    <submittedName>
        <fullName evidence="1">Uncharacterized protein</fullName>
    </submittedName>
</protein>
<organism evidence="1 2">
    <name type="scientific">Psittacicella hinzii</name>
    <dbReference type="NCBI Taxonomy" id="2028575"/>
    <lineage>
        <taxon>Bacteria</taxon>
        <taxon>Pseudomonadati</taxon>
        <taxon>Pseudomonadota</taxon>
        <taxon>Gammaproteobacteria</taxon>
        <taxon>Pasteurellales</taxon>
        <taxon>Psittacicellaceae</taxon>
        <taxon>Psittacicella</taxon>
    </lineage>
</organism>
<dbReference type="OrthoDB" id="5677415at2"/>
<proteinExistence type="predicted"/>
<dbReference type="Proteomes" id="UP000265916">
    <property type="component" value="Unassembled WGS sequence"/>
</dbReference>
<dbReference type="RefSeq" id="WP_119530447.1">
    <property type="nucleotide sequence ID" value="NZ_JBHSSP010000016.1"/>
</dbReference>
<gene>
    <name evidence="1" type="ORF">CKF58_02305</name>
</gene>
<name>A0A3A1YQ39_9GAMM</name>
<keyword evidence="2" id="KW-1185">Reference proteome</keyword>
<evidence type="ECO:0000313" key="2">
    <source>
        <dbReference type="Proteomes" id="UP000265916"/>
    </source>
</evidence>
<reference evidence="1 2" key="1">
    <citation type="submission" date="2017-08" db="EMBL/GenBank/DDBJ databases">
        <title>Reclassification of Bisgaard taxon 37 and 44.</title>
        <authorList>
            <person name="Christensen H."/>
        </authorList>
    </citation>
    <scope>NUCLEOTIDE SEQUENCE [LARGE SCALE GENOMIC DNA]</scope>
    <source>
        <strain evidence="1 2">111</strain>
    </source>
</reference>
<dbReference type="AlphaFoldDB" id="A0A3A1YQ39"/>
<sequence>MKLVVFRDSVLSMQVQQNLLHVEKTLVAIGQSGNVDNKQLLLFVESLALPLVLDQNELEFSHQVRAVCLRFQELVRKYNLEVICCARSLLEWGYKSSWVILPEENIGVHDLFDTEKYQISEVKV</sequence>
<accession>A0A3A1YQ39</accession>
<dbReference type="EMBL" id="NRJG01000034">
    <property type="protein sequence ID" value="RIY39369.1"/>
    <property type="molecule type" value="Genomic_DNA"/>
</dbReference>
<comment type="caution">
    <text evidence="1">The sequence shown here is derived from an EMBL/GenBank/DDBJ whole genome shotgun (WGS) entry which is preliminary data.</text>
</comment>